<evidence type="ECO:0000256" key="4">
    <source>
        <dbReference type="ARBA" id="ARBA00022737"/>
    </source>
</evidence>
<keyword evidence="4" id="KW-0677">Repeat</keyword>
<dbReference type="PANTHER" id="PTHR43790">
    <property type="entry name" value="CARBOHYDRATE TRANSPORT ATP-BINDING PROTEIN MG119-RELATED"/>
    <property type="match status" value="1"/>
</dbReference>
<evidence type="ECO:0000313" key="10">
    <source>
        <dbReference type="EMBL" id="XDV71506.1"/>
    </source>
</evidence>
<proteinExistence type="predicted"/>
<evidence type="ECO:0000256" key="6">
    <source>
        <dbReference type="ARBA" id="ARBA00022840"/>
    </source>
</evidence>
<dbReference type="RefSeq" id="WP_280624992.1">
    <property type="nucleotide sequence ID" value="NZ_CP165735.1"/>
</dbReference>
<name>A0AB39YNQ9_9MICC</name>
<dbReference type="PROSITE" id="PS00211">
    <property type="entry name" value="ABC_TRANSPORTER_1"/>
    <property type="match status" value="1"/>
</dbReference>
<dbReference type="PROSITE" id="PS50893">
    <property type="entry name" value="ABC_TRANSPORTER_2"/>
    <property type="match status" value="2"/>
</dbReference>
<dbReference type="EMBL" id="CP165735">
    <property type="protein sequence ID" value="XDV71506.1"/>
    <property type="molecule type" value="Genomic_DNA"/>
</dbReference>
<evidence type="ECO:0000256" key="1">
    <source>
        <dbReference type="ARBA" id="ARBA00004202"/>
    </source>
</evidence>
<comment type="subcellular location">
    <subcellularLocation>
        <location evidence="1">Cell membrane</location>
        <topology evidence="1">Peripheral membrane protein</topology>
    </subcellularLocation>
</comment>
<gene>
    <name evidence="10" type="ORF">ABQM86_21535</name>
</gene>
<keyword evidence="8" id="KW-0472">Membrane</keyword>
<feature type="domain" description="ABC transporter" evidence="9">
    <location>
        <begin position="264"/>
        <end position="508"/>
    </location>
</feature>
<dbReference type="InterPro" id="IPR003439">
    <property type="entry name" value="ABC_transporter-like_ATP-bd"/>
</dbReference>
<dbReference type="Gene3D" id="3.40.50.300">
    <property type="entry name" value="P-loop containing nucleotide triphosphate hydrolases"/>
    <property type="match status" value="2"/>
</dbReference>
<keyword evidence="3" id="KW-1003">Cell membrane</keyword>
<evidence type="ECO:0000256" key="5">
    <source>
        <dbReference type="ARBA" id="ARBA00022741"/>
    </source>
</evidence>
<organism evidence="10">
    <name type="scientific">Paenarthrobacter sp. AMU7</name>
    <dbReference type="NCBI Taxonomy" id="3162492"/>
    <lineage>
        <taxon>Bacteria</taxon>
        <taxon>Bacillati</taxon>
        <taxon>Actinomycetota</taxon>
        <taxon>Actinomycetes</taxon>
        <taxon>Micrococcales</taxon>
        <taxon>Micrococcaceae</taxon>
        <taxon>Paenarthrobacter</taxon>
    </lineage>
</organism>
<dbReference type="SMART" id="SM00382">
    <property type="entry name" value="AAA"/>
    <property type="match status" value="2"/>
</dbReference>
<dbReference type="InterPro" id="IPR050107">
    <property type="entry name" value="ABC_carbohydrate_import_ATPase"/>
</dbReference>
<protein>
    <submittedName>
        <fullName evidence="10">Sugar ABC transporter ATP-binding protein</fullName>
    </submittedName>
</protein>
<dbReference type="InterPro" id="IPR003593">
    <property type="entry name" value="AAA+_ATPase"/>
</dbReference>
<dbReference type="CDD" id="cd03215">
    <property type="entry name" value="ABC_Carb_Monos_II"/>
    <property type="match status" value="1"/>
</dbReference>
<keyword evidence="7" id="KW-1278">Translocase</keyword>
<dbReference type="GO" id="GO:0005524">
    <property type="term" value="F:ATP binding"/>
    <property type="evidence" value="ECO:0007669"/>
    <property type="project" value="UniProtKB-KW"/>
</dbReference>
<dbReference type="FunFam" id="3.40.50.300:FF:000127">
    <property type="entry name" value="Ribose import ATP-binding protein RbsA"/>
    <property type="match status" value="1"/>
</dbReference>
<evidence type="ECO:0000256" key="7">
    <source>
        <dbReference type="ARBA" id="ARBA00022967"/>
    </source>
</evidence>
<keyword evidence="5" id="KW-0547">Nucleotide-binding</keyword>
<keyword evidence="6 10" id="KW-0067">ATP-binding</keyword>
<keyword evidence="2" id="KW-0813">Transport</keyword>
<dbReference type="CDD" id="cd03216">
    <property type="entry name" value="ABC_Carb_Monos_I"/>
    <property type="match status" value="1"/>
</dbReference>
<sequence length="519" mass="56168">MSDLKKPLALQAKNIRKSFNGVAALKGVSLNLYAGEVHGLNGENGAGKSTLIKIITGFYQSDAGELLLEGSPATFAKPLDAQRSGISTVYQEINLIPERTVAENILLGREPRRAGFLDKKAAVQQVQAILERYGLDIDPRAKVSSLGLGMQQMVAIVRSVAFEAKVVILDEPTSALNGKEIETLFGVIRQLRSEGAAVLFVSHRMSELYELCDRFTVLRDGEFITESTPAELPRVELVKAMLGGVELGEADTDLGAAKRRVERLATEEIGLSVRDLCWSTRVRNVSFDVRKGEIVGLLGLLGAGRTETCKALFGAVKAESGDVLVDGKALTRATPSRALRAGLAYLSEDRRTEGIFAGLSIKENLTAATLDSLATFGFVSLKAQNKVVKHYSTELKIKAANPEQSISELSGGNQQKVLLARWLSREPKAILLDDPTRGIDIGAKAEVHRVVRALADKGISVVMTSSETEELLAVCDRLIVLSEGRVMGEVYSHEVDYQDVMRLLSGQAGNTHENVGETR</sequence>
<dbReference type="Pfam" id="PF00005">
    <property type="entry name" value="ABC_tran"/>
    <property type="match status" value="2"/>
</dbReference>
<dbReference type="SUPFAM" id="SSF52540">
    <property type="entry name" value="P-loop containing nucleoside triphosphate hydrolases"/>
    <property type="match status" value="2"/>
</dbReference>
<evidence type="ECO:0000256" key="3">
    <source>
        <dbReference type="ARBA" id="ARBA00022475"/>
    </source>
</evidence>
<dbReference type="InterPro" id="IPR027417">
    <property type="entry name" value="P-loop_NTPase"/>
</dbReference>
<accession>A0AB39YNQ9</accession>
<dbReference type="PANTHER" id="PTHR43790:SF9">
    <property type="entry name" value="GALACTOFURANOSE TRANSPORTER ATP-BINDING PROTEIN YTFR"/>
    <property type="match status" value="1"/>
</dbReference>
<feature type="domain" description="ABC transporter" evidence="9">
    <location>
        <begin position="10"/>
        <end position="245"/>
    </location>
</feature>
<evidence type="ECO:0000256" key="2">
    <source>
        <dbReference type="ARBA" id="ARBA00022448"/>
    </source>
</evidence>
<reference evidence="10" key="1">
    <citation type="submission" date="2024-07" db="EMBL/GenBank/DDBJ databases">
        <authorList>
            <person name="Li J."/>
            <person name="Wei H."/>
            <person name="Ma J."/>
        </authorList>
    </citation>
    <scope>NUCLEOTIDE SEQUENCE</scope>
    <source>
        <strain evidence="10">AMU7</strain>
    </source>
</reference>
<dbReference type="AlphaFoldDB" id="A0AB39YNQ9"/>
<dbReference type="GO" id="GO:0005886">
    <property type="term" value="C:plasma membrane"/>
    <property type="evidence" value="ECO:0007669"/>
    <property type="project" value="UniProtKB-SubCell"/>
</dbReference>
<evidence type="ECO:0000259" key="9">
    <source>
        <dbReference type="PROSITE" id="PS50893"/>
    </source>
</evidence>
<dbReference type="InterPro" id="IPR017871">
    <property type="entry name" value="ABC_transporter-like_CS"/>
</dbReference>
<evidence type="ECO:0000256" key="8">
    <source>
        <dbReference type="ARBA" id="ARBA00023136"/>
    </source>
</evidence>
<dbReference type="GO" id="GO:0016887">
    <property type="term" value="F:ATP hydrolysis activity"/>
    <property type="evidence" value="ECO:0007669"/>
    <property type="project" value="InterPro"/>
</dbReference>